<proteinExistence type="predicted"/>
<sequence length="110" mass="11993">MKDSKEYSPDNEALIARQGTSLGGAIRRSSVGCILIKTSTCVDQLLQTGRLGKLQIQTVYTTGRGGWHLDTQSDVPDAIRPWPCKEHPSDATCILLNPDGRAKPSIGWQD</sequence>
<dbReference type="AlphaFoldDB" id="A0A5B0NH12"/>
<dbReference type="EMBL" id="VSWC01000105">
    <property type="protein sequence ID" value="KAA1087370.1"/>
    <property type="molecule type" value="Genomic_DNA"/>
</dbReference>
<gene>
    <name evidence="1" type="ORF">PGT21_030074</name>
</gene>
<evidence type="ECO:0000313" key="1">
    <source>
        <dbReference type="EMBL" id="KAA1087370.1"/>
    </source>
</evidence>
<evidence type="ECO:0000313" key="2">
    <source>
        <dbReference type="Proteomes" id="UP000324748"/>
    </source>
</evidence>
<dbReference type="Proteomes" id="UP000324748">
    <property type="component" value="Unassembled WGS sequence"/>
</dbReference>
<accession>A0A5B0NH12</accession>
<comment type="caution">
    <text evidence="1">The sequence shown here is derived from an EMBL/GenBank/DDBJ whole genome shotgun (WGS) entry which is preliminary data.</text>
</comment>
<protein>
    <submittedName>
        <fullName evidence="1">Uncharacterized protein</fullName>
    </submittedName>
</protein>
<name>A0A5B0NH12_PUCGR</name>
<organism evidence="1 2">
    <name type="scientific">Puccinia graminis f. sp. tritici</name>
    <dbReference type="NCBI Taxonomy" id="56615"/>
    <lineage>
        <taxon>Eukaryota</taxon>
        <taxon>Fungi</taxon>
        <taxon>Dikarya</taxon>
        <taxon>Basidiomycota</taxon>
        <taxon>Pucciniomycotina</taxon>
        <taxon>Pucciniomycetes</taxon>
        <taxon>Pucciniales</taxon>
        <taxon>Pucciniaceae</taxon>
        <taxon>Puccinia</taxon>
    </lineage>
</organism>
<reference evidence="1 2" key="1">
    <citation type="submission" date="2019-05" db="EMBL/GenBank/DDBJ databases">
        <title>Emergence of the Ug99 lineage of the wheat stem rust pathogen through somatic hybridization.</title>
        <authorList>
            <person name="Li F."/>
            <person name="Upadhyaya N.M."/>
            <person name="Sperschneider J."/>
            <person name="Matny O."/>
            <person name="Nguyen-Phuc H."/>
            <person name="Mago R."/>
            <person name="Raley C."/>
            <person name="Miller M.E."/>
            <person name="Silverstein K.A.T."/>
            <person name="Henningsen E."/>
            <person name="Hirsch C.D."/>
            <person name="Visser B."/>
            <person name="Pretorius Z.A."/>
            <person name="Steffenson B.J."/>
            <person name="Schwessinger B."/>
            <person name="Dodds P.N."/>
            <person name="Figueroa M."/>
        </authorList>
    </citation>
    <scope>NUCLEOTIDE SEQUENCE [LARGE SCALE GENOMIC DNA]</scope>
    <source>
        <strain evidence="1">21-0</strain>
    </source>
</reference>
<keyword evidence="2" id="KW-1185">Reference proteome</keyword>